<dbReference type="Proteomes" id="UP000009046">
    <property type="component" value="Unassembled WGS sequence"/>
</dbReference>
<dbReference type="InParanoid" id="E0VT72"/>
<dbReference type="AlphaFoldDB" id="E0VT72"/>
<dbReference type="EMBL" id="AAZO01005228">
    <property type="status" value="NOT_ANNOTATED_CDS"/>
    <property type="molecule type" value="Genomic_DNA"/>
</dbReference>
<dbReference type="HOGENOM" id="CLU_2402309_0_0_1"/>
<name>E0VT72_PEDHC</name>
<keyword evidence="3" id="KW-1185">Reference proteome</keyword>
<evidence type="ECO:0000313" key="2">
    <source>
        <dbReference type="EnsemblMetazoa" id="PHUM427820-PA"/>
    </source>
</evidence>
<dbReference type="EnsemblMetazoa" id="PHUM427820-RA">
    <property type="protein sequence ID" value="PHUM427820-PA"/>
    <property type="gene ID" value="PHUM427820"/>
</dbReference>
<dbReference type="RefSeq" id="XP_002429316.1">
    <property type="nucleotide sequence ID" value="XM_002429271.1"/>
</dbReference>
<protein>
    <submittedName>
        <fullName evidence="1 2">Uncharacterized protein</fullName>
    </submittedName>
</protein>
<reference evidence="1" key="2">
    <citation type="submission" date="2007-04" db="EMBL/GenBank/DDBJ databases">
        <title>The genome of the human body louse.</title>
        <authorList>
            <consortium name="The Human Body Louse Genome Consortium"/>
            <person name="Kirkness E."/>
            <person name="Walenz B."/>
            <person name="Hass B."/>
            <person name="Bruggner R."/>
            <person name="Strausberg R."/>
        </authorList>
    </citation>
    <scope>NUCLEOTIDE SEQUENCE</scope>
    <source>
        <strain evidence="1">USDA</strain>
    </source>
</reference>
<reference evidence="2" key="3">
    <citation type="submission" date="2020-05" db="UniProtKB">
        <authorList>
            <consortium name="EnsemblMetazoa"/>
        </authorList>
    </citation>
    <scope>IDENTIFICATION</scope>
    <source>
        <strain evidence="2">USDA</strain>
    </source>
</reference>
<accession>E0VT72</accession>
<gene>
    <name evidence="2" type="primary">8230116</name>
    <name evidence="1" type="ORF">Phum_PHUM427820</name>
</gene>
<dbReference type="CTD" id="8230116"/>
<sequence length="93" mass="10894">MKKTNICIRSKNVCYVVRNPVVVVGRALNDTGDIYRRYGDSWDGGSIPRERYRYKIVETPVEWSPSKKSENSSFVEEQSEAETLKQFKLLKYR</sequence>
<evidence type="ECO:0000313" key="1">
    <source>
        <dbReference type="EMBL" id="EEB16578.1"/>
    </source>
</evidence>
<organism>
    <name type="scientific">Pediculus humanus subsp. corporis</name>
    <name type="common">Body louse</name>
    <dbReference type="NCBI Taxonomy" id="121224"/>
    <lineage>
        <taxon>Eukaryota</taxon>
        <taxon>Metazoa</taxon>
        <taxon>Ecdysozoa</taxon>
        <taxon>Arthropoda</taxon>
        <taxon>Hexapoda</taxon>
        <taxon>Insecta</taxon>
        <taxon>Pterygota</taxon>
        <taxon>Neoptera</taxon>
        <taxon>Paraneoptera</taxon>
        <taxon>Psocodea</taxon>
        <taxon>Troctomorpha</taxon>
        <taxon>Phthiraptera</taxon>
        <taxon>Anoplura</taxon>
        <taxon>Pediculidae</taxon>
        <taxon>Pediculus</taxon>
    </lineage>
</organism>
<dbReference type="EMBL" id="DS235760">
    <property type="protein sequence ID" value="EEB16578.1"/>
    <property type="molecule type" value="Genomic_DNA"/>
</dbReference>
<dbReference type="GeneID" id="8230116"/>
<reference evidence="1" key="1">
    <citation type="submission" date="2007-04" db="EMBL/GenBank/DDBJ databases">
        <title>Annotation of Pediculus humanus corporis strain USDA.</title>
        <authorList>
            <person name="Kirkness E."/>
            <person name="Hannick L."/>
            <person name="Hass B."/>
            <person name="Bruggner R."/>
            <person name="Lawson D."/>
            <person name="Bidwell S."/>
            <person name="Joardar V."/>
            <person name="Caler E."/>
            <person name="Walenz B."/>
            <person name="Inman J."/>
            <person name="Schobel S."/>
            <person name="Galinsky K."/>
            <person name="Amedeo P."/>
            <person name="Strausberg R."/>
        </authorList>
    </citation>
    <scope>NUCLEOTIDE SEQUENCE</scope>
    <source>
        <strain evidence="1">USDA</strain>
    </source>
</reference>
<dbReference type="VEuPathDB" id="VectorBase:PHUM427820"/>
<evidence type="ECO:0000313" key="3">
    <source>
        <dbReference type="Proteomes" id="UP000009046"/>
    </source>
</evidence>
<dbReference type="KEGG" id="phu:Phum_PHUM427820"/>
<proteinExistence type="predicted"/>